<dbReference type="KEGG" id="fbm:MQE35_02035"/>
<dbReference type="Proteomes" id="UP000831290">
    <property type="component" value="Chromosome"/>
</dbReference>
<evidence type="ECO:0000313" key="3">
    <source>
        <dbReference type="Proteomes" id="UP000831290"/>
    </source>
</evidence>
<name>A0A9E6ZPD2_9FLAO</name>
<dbReference type="GO" id="GO:0016052">
    <property type="term" value="P:carbohydrate catabolic process"/>
    <property type="evidence" value="ECO:0007669"/>
    <property type="project" value="InterPro"/>
</dbReference>
<organism evidence="2 3">
    <name type="scientific">Abyssalbus ytuae</name>
    <dbReference type="NCBI Taxonomy" id="2926907"/>
    <lineage>
        <taxon>Bacteria</taxon>
        <taxon>Pseudomonadati</taxon>
        <taxon>Bacteroidota</taxon>
        <taxon>Flavobacteriia</taxon>
        <taxon>Flavobacteriales</taxon>
        <taxon>Flavobacteriaceae</taxon>
        <taxon>Abyssalbus</taxon>
    </lineage>
</organism>
<dbReference type="PANTHER" id="PTHR35532">
    <property type="entry name" value="SIMILAR TO POLYHYDROXYALKANOATE DEPOLYMERASE"/>
    <property type="match status" value="1"/>
</dbReference>
<dbReference type="RefSeq" id="WP_255844040.1">
    <property type="nucleotide sequence ID" value="NZ_CP094358.1"/>
</dbReference>
<dbReference type="CDD" id="cd09620">
    <property type="entry name" value="CBM9_like_3"/>
    <property type="match status" value="1"/>
</dbReference>
<keyword evidence="3" id="KW-1185">Reference proteome</keyword>
<evidence type="ECO:0000313" key="2">
    <source>
        <dbReference type="EMBL" id="UOB18090.1"/>
    </source>
</evidence>
<dbReference type="Gene3D" id="2.60.40.1190">
    <property type="match status" value="1"/>
</dbReference>
<reference evidence="2" key="1">
    <citation type="submission" date="2022-03" db="EMBL/GenBank/DDBJ databases">
        <title>Description of Abyssus ytuae gen. nov., sp. nov., a novel member of the family Flavobacteriaceae isolated from the sediment of Mariana Trench.</title>
        <authorList>
            <person name="Zhang J."/>
            <person name="Xu X."/>
        </authorList>
    </citation>
    <scope>NUCLEOTIDE SEQUENCE</scope>
    <source>
        <strain evidence="2">MT3330</strain>
    </source>
</reference>
<feature type="domain" description="Carbohydrate-binding" evidence="1">
    <location>
        <begin position="54"/>
        <end position="204"/>
    </location>
</feature>
<dbReference type="PANTHER" id="PTHR35532:SF5">
    <property type="entry name" value="CARBOHYDRATE-BINDING DOMAIN-CONTAINING PROTEIN"/>
    <property type="match status" value="1"/>
</dbReference>
<protein>
    <submittedName>
        <fullName evidence="2">Carbohydrate-binding family 9-like protein</fullName>
    </submittedName>
</protein>
<dbReference type="EMBL" id="CP094358">
    <property type="protein sequence ID" value="UOB18090.1"/>
    <property type="molecule type" value="Genomic_DNA"/>
</dbReference>
<dbReference type="SUPFAM" id="SSF49344">
    <property type="entry name" value="CBD9-like"/>
    <property type="match status" value="1"/>
</dbReference>
<dbReference type="GO" id="GO:0030246">
    <property type="term" value="F:carbohydrate binding"/>
    <property type="evidence" value="ECO:0007669"/>
    <property type="project" value="InterPro"/>
</dbReference>
<accession>A0A9E6ZPD2</accession>
<dbReference type="InterPro" id="IPR010502">
    <property type="entry name" value="Carb-bd_dom_fam9"/>
</dbReference>
<dbReference type="GO" id="GO:0004553">
    <property type="term" value="F:hydrolase activity, hydrolyzing O-glycosyl compounds"/>
    <property type="evidence" value="ECO:0007669"/>
    <property type="project" value="InterPro"/>
</dbReference>
<evidence type="ECO:0000259" key="1">
    <source>
        <dbReference type="Pfam" id="PF06452"/>
    </source>
</evidence>
<proteinExistence type="predicted"/>
<gene>
    <name evidence="2" type="ORF">MQE35_02035</name>
</gene>
<sequence>MSSVLQYLTGRKKNKKPGILWITFITVLSYGQPTQETLSHKSYIAYHTTENITIDGIPSEEAWQKISPTGLFTDIEGHKTPKYSTSVKILWDKECIYFLAEMEEPHVWGNLKQKDTIIFYNNDFEIFIDPDNDTHNYYEFEINALNTLWDLFITKPYREGTPVLNDWDAKGFQSAIQIQGTLNNPDDTDKGWTLEIAIPLAVFKTSYFHDNNPANKFWRVNFSRVNWDFQLINNKYSRKKDSKGNFAAEYNWVWSPTGVIDMHRPEDWGYVYFSLKEAGLQDNFTIPEDEKVKQLLYELYRKQKKYFNKNKRWATSIQELLQSSRNIYDKNIAPTLENHQTGWNISAVSPYTQHTYIIKEDGKIIQKEK</sequence>
<dbReference type="Pfam" id="PF06452">
    <property type="entry name" value="CBM9_1"/>
    <property type="match status" value="1"/>
</dbReference>
<dbReference type="AlphaFoldDB" id="A0A9E6ZPD2"/>